<gene>
    <name evidence="2" type="ORF">ADS79_08615</name>
</gene>
<evidence type="ECO:0000256" key="1">
    <source>
        <dbReference type="SAM" id="Phobius"/>
    </source>
</evidence>
<evidence type="ECO:0000313" key="3">
    <source>
        <dbReference type="Proteomes" id="UP000036834"/>
    </source>
</evidence>
<name>A0A0K9YZ46_9BACL</name>
<sequence length="68" mass="7648">MAATSTSGIAYSYAYVGRCLRVHVRQKNSKMQKLPKTVIAATIMVCGFFLSDLLINIYIIMSLSMKLW</sequence>
<reference evidence="3" key="1">
    <citation type="submission" date="2015-07" db="EMBL/GenBank/DDBJ databases">
        <title>Genome sequencing project for genomic taxonomy and phylogenomics of Bacillus-like bacteria.</title>
        <authorList>
            <person name="Liu B."/>
            <person name="Wang J."/>
            <person name="Zhu Y."/>
            <person name="Liu G."/>
            <person name="Chen Q."/>
            <person name="Chen Z."/>
            <person name="Lan J."/>
            <person name="Che J."/>
            <person name="Ge C."/>
            <person name="Shi H."/>
            <person name="Pan Z."/>
            <person name="Liu X."/>
        </authorList>
    </citation>
    <scope>NUCLEOTIDE SEQUENCE [LARGE SCALE GENOMIC DNA]</scope>
    <source>
        <strain evidence="3">DSM 9887</strain>
    </source>
</reference>
<organism evidence="2 3">
    <name type="scientific">Brevibacillus reuszeri</name>
    <dbReference type="NCBI Taxonomy" id="54915"/>
    <lineage>
        <taxon>Bacteria</taxon>
        <taxon>Bacillati</taxon>
        <taxon>Bacillota</taxon>
        <taxon>Bacilli</taxon>
        <taxon>Bacillales</taxon>
        <taxon>Paenibacillaceae</taxon>
        <taxon>Brevibacillus</taxon>
    </lineage>
</organism>
<accession>A0A0K9YZ46</accession>
<comment type="caution">
    <text evidence="2">The sequence shown here is derived from an EMBL/GenBank/DDBJ whole genome shotgun (WGS) entry which is preliminary data.</text>
</comment>
<proteinExistence type="predicted"/>
<feature type="transmembrane region" description="Helical" evidence="1">
    <location>
        <begin position="37"/>
        <end position="61"/>
    </location>
</feature>
<dbReference type="STRING" id="54915.ADS79_08615"/>
<dbReference type="EMBL" id="LGIQ01000005">
    <property type="protein sequence ID" value="KNB73974.1"/>
    <property type="molecule type" value="Genomic_DNA"/>
</dbReference>
<keyword evidence="1" id="KW-1133">Transmembrane helix</keyword>
<dbReference type="AlphaFoldDB" id="A0A0K9YZ46"/>
<keyword evidence="1" id="KW-0472">Membrane</keyword>
<keyword evidence="1" id="KW-0812">Transmembrane</keyword>
<evidence type="ECO:0000313" key="2">
    <source>
        <dbReference type="EMBL" id="KNB73974.1"/>
    </source>
</evidence>
<dbReference type="PATRIC" id="fig|54915.3.peg.7171"/>
<dbReference type="Proteomes" id="UP000036834">
    <property type="component" value="Unassembled WGS sequence"/>
</dbReference>
<protein>
    <submittedName>
        <fullName evidence="2">Uncharacterized protein</fullName>
    </submittedName>
</protein>